<evidence type="ECO:0000313" key="2">
    <source>
        <dbReference type="Proteomes" id="UP000271087"/>
    </source>
</evidence>
<name>A0A182ENY4_ONCOC</name>
<organism evidence="3">
    <name type="scientific">Onchocerca ochengi</name>
    <name type="common">Filarial nematode worm</name>
    <dbReference type="NCBI Taxonomy" id="42157"/>
    <lineage>
        <taxon>Eukaryota</taxon>
        <taxon>Metazoa</taxon>
        <taxon>Ecdysozoa</taxon>
        <taxon>Nematoda</taxon>
        <taxon>Chromadorea</taxon>
        <taxon>Rhabditida</taxon>
        <taxon>Spirurina</taxon>
        <taxon>Spiruromorpha</taxon>
        <taxon>Filarioidea</taxon>
        <taxon>Onchocercidae</taxon>
        <taxon>Onchocerca</taxon>
    </lineage>
</organism>
<keyword evidence="2" id="KW-1185">Reference proteome</keyword>
<dbReference type="OrthoDB" id="5827570at2759"/>
<dbReference type="Proteomes" id="UP000271087">
    <property type="component" value="Unassembled WGS sequence"/>
</dbReference>
<reference evidence="3" key="1">
    <citation type="submission" date="2016-06" db="UniProtKB">
        <authorList>
            <consortium name="WormBaseParasite"/>
        </authorList>
    </citation>
    <scope>IDENTIFICATION</scope>
</reference>
<accession>A0A182ENY4</accession>
<gene>
    <name evidence="1" type="ORF">NOO_LOCUS9837</name>
</gene>
<protein>
    <submittedName>
        <fullName evidence="1 3">Uncharacterized protein</fullName>
    </submittedName>
</protein>
<dbReference type="AlphaFoldDB" id="A0A182ENY4"/>
<evidence type="ECO:0000313" key="1">
    <source>
        <dbReference type="EMBL" id="VDM93511.1"/>
    </source>
</evidence>
<dbReference type="WBParaSite" id="nOo.2.0.1.t09837-RA">
    <property type="protein sequence ID" value="nOo.2.0.1.t09837-RA"/>
    <property type="gene ID" value="nOo.2.0.1.g09837"/>
</dbReference>
<proteinExistence type="predicted"/>
<evidence type="ECO:0000313" key="3">
    <source>
        <dbReference type="WBParaSite" id="nOo.2.0.1.t09837-RA"/>
    </source>
</evidence>
<dbReference type="EMBL" id="UYRW01005099">
    <property type="protein sequence ID" value="VDM93511.1"/>
    <property type="molecule type" value="Genomic_DNA"/>
</dbReference>
<sequence>MGCNRSRIYHDNEVGIDHKDLALTTFEMQKADIVHDLDTDNDQTGRVTVDCIFRPTREIYGQRALDMAEQLIMWSRYGIIFRKRPFPHDFPAFAHEKPQVELAHLSRLHYSTALQKFKENSELKKKRTINENESIEDVTSKQ</sequence>
<reference evidence="1 2" key="2">
    <citation type="submission" date="2018-08" db="EMBL/GenBank/DDBJ databases">
        <authorList>
            <person name="Laetsch R D."/>
            <person name="Stevens L."/>
            <person name="Kumar S."/>
            <person name="Blaxter L. M."/>
        </authorList>
    </citation>
    <scope>NUCLEOTIDE SEQUENCE [LARGE SCALE GENOMIC DNA]</scope>
</reference>